<feature type="compositionally biased region" description="Polar residues" evidence="5">
    <location>
        <begin position="48"/>
        <end position="60"/>
    </location>
</feature>
<feature type="region of interest" description="Disordered" evidence="5">
    <location>
        <begin position="142"/>
        <end position="162"/>
    </location>
</feature>
<feature type="DNA-binding region" description="Fork-head" evidence="4">
    <location>
        <begin position="216"/>
        <end position="310"/>
    </location>
</feature>
<dbReference type="InterPro" id="IPR001766">
    <property type="entry name" value="Fork_head_dom"/>
</dbReference>
<evidence type="ECO:0000256" key="3">
    <source>
        <dbReference type="ARBA" id="ARBA00023242"/>
    </source>
</evidence>
<feature type="compositionally biased region" description="Polar residues" evidence="5">
    <location>
        <begin position="430"/>
        <end position="449"/>
    </location>
</feature>
<dbReference type="GO" id="GO:0000978">
    <property type="term" value="F:RNA polymerase II cis-regulatory region sequence-specific DNA binding"/>
    <property type="evidence" value="ECO:0000318"/>
    <property type="project" value="GO_Central"/>
</dbReference>
<evidence type="ECO:0000256" key="4">
    <source>
        <dbReference type="PROSITE-ProRule" id="PRU00089"/>
    </source>
</evidence>
<dbReference type="InParanoid" id="F6WBC7"/>
<dbReference type="Gene3D" id="1.10.10.10">
    <property type="entry name" value="Winged helix-like DNA-binding domain superfamily/Winged helix DNA-binding domain"/>
    <property type="match status" value="1"/>
</dbReference>
<reference evidence="8" key="1">
    <citation type="journal article" date="2002" name="Science">
        <title>The draft genome of Ciona intestinalis: insights into chordate and vertebrate origins.</title>
        <authorList>
            <person name="Dehal P."/>
            <person name="Satou Y."/>
            <person name="Campbell R.K."/>
            <person name="Chapman J."/>
            <person name="Degnan B."/>
            <person name="De Tomaso A."/>
            <person name="Davidson B."/>
            <person name="Di Gregorio A."/>
            <person name="Gelpke M."/>
            <person name="Goodstein D.M."/>
            <person name="Harafuji N."/>
            <person name="Hastings K.E."/>
            <person name="Ho I."/>
            <person name="Hotta K."/>
            <person name="Huang W."/>
            <person name="Kawashima T."/>
            <person name="Lemaire P."/>
            <person name="Martinez D."/>
            <person name="Meinertzhagen I.A."/>
            <person name="Necula S."/>
            <person name="Nonaka M."/>
            <person name="Putnam N."/>
            <person name="Rash S."/>
            <person name="Saiga H."/>
            <person name="Satake M."/>
            <person name="Terry A."/>
            <person name="Yamada L."/>
            <person name="Wang H.G."/>
            <person name="Awazu S."/>
            <person name="Azumi K."/>
            <person name="Boore J."/>
            <person name="Branno M."/>
            <person name="Chin-Bow S."/>
            <person name="DeSantis R."/>
            <person name="Doyle S."/>
            <person name="Francino P."/>
            <person name="Keys D.N."/>
            <person name="Haga S."/>
            <person name="Hayashi H."/>
            <person name="Hino K."/>
            <person name="Imai K.S."/>
            <person name="Inaba K."/>
            <person name="Kano S."/>
            <person name="Kobayashi K."/>
            <person name="Kobayashi M."/>
            <person name="Lee B.I."/>
            <person name="Makabe K.W."/>
            <person name="Manohar C."/>
            <person name="Matassi G."/>
            <person name="Medina M."/>
            <person name="Mochizuki Y."/>
            <person name="Mount S."/>
            <person name="Morishita T."/>
            <person name="Miura S."/>
            <person name="Nakayama A."/>
            <person name="Nishizaka S."/>
            <person name="Nomoto H."/>
            <person name="Ohta F."/>
            <person name="Oishi K."/>
            <person name="Rigoutsos I."/>
            <person name="Sano M."/>
            <person name="Sasaki A."/>
            <person name="Sasakura Y."/>
            <person name="Shoguchi E."/>
            <person name="Shin-i T."/>
            <person name="Spagnuolo A."/>
            <person name="Stainier D."/>
            <person name="Suzuki M.M."/>
            <person name="Tassy O."/>
            <person name="Takatori N."/>
            <person name="Tokuoka M."/>
            <person name="Yagi K."/>
            <person name="Yoshizaki F."/>
            <person name="Wada S."/>
            <person name="Zhang C."/>
            <person name="Hyatt P.D."/>
            <person name="Larimer F."/>
            <person name="Detter C."/>
            <person name="Doggett N."/>
            <person name="Glavina T."/>
            <person name="Hawkins T."/>
            <person name="Richardson P."/>
            <person name="Lucas S."/>
            <person name="Kohara Y."/>
            <person name="Levine M."/>
            <person name="Satoh N."/>
            <person name="Rokhsar D.S."/>
        </authorList>
    </citation>
    <scope>NUCLEOTIDE SEQUENCE [LARGE SCALE GENOMIC DNA]</scope>
</reference>
<dbReference type="CDD" id="cd20050">
    <property type="entry name" value="FH_FOXF2"/>
    <property type="match status" value="1"/>
</dbReference>
<dbReference type="PROSITE" id="PS00657">
    <property type="entry name" value="FORK_HEAD_1"/>
    <property type="match status" value="1"/>
</dbReference>
<feature type="region of interest" description="Disordered" evidence="5">
    <location>
        <begin position="400"/>
        <end position="498"/>
    </location>
</feature>
<dbReference type="InterPro" id="IPR018122">
    <property type="entry name" value="TF_fork_head_CS_1"/>
</dbReference>
<evidence type="ECO:0000256" key="5">
    <source>
        <dbReference type="SAM" id="MobiDB-lite"/>
    </source>
</evidence>
<dbReference type="Ensembl" id="ENSCINT00000019099.3">
    <property type="protein sequence ID" value="ENSCINP00000019099.3"/>
    <property type="gene ID" value="ENSCING00000009387.3"/>
</dbReference>
<keyword evidence="8" id="KW-1185">Reference proteome</keyword>
<dbReference type="SMART" id="SM00339">
    <property type="entry name" value="FH"/>
    <property type="match status" value="1"/>
</dbReference>
<dbReference type="PROSITE" id="PS00658">
    <property type="entry name" value="FORK_HEAD_2"/>
    <property type="match status" value="1"/>
</dbReference>
<dbReference type="InterPro" id="IPR036388">
    <property type="entry name" value="WH-like_DNA-bd_sf"/>
</dbReference>
<feature type="compositionally biased region" description="Polar residues" evidence="5">
    <location>
        <begin position="153"/>
        <end position="162"/>
    </location>
</feature>
<dbReference type="PRINTS" id="PR00053">
    <property type="entry name" value="FORKHEAD"/>
</dbReference>
<dbReference type="GeneTree" id="ENSGT00940000163866"/>
<dbReference type="OMA" id="FKTECAM"/>
<accession>F6WBC7</accession>
<evidence type="ECO:0000259" key="6">
    <source>
        <dbReference type="PROSITE" id="PS50039"/>
    </source>
</evidence>
<feature type="domain" description="Fork-head" evidence="6">
    <location>
        <begin position="216"/>
        <end position="310"/>
    </location>
</feature>
<evidence type="ECO:0000256" key="2">
    <source>
        <dbReference type="ARBA" id="ARBA00023125"/>
    </source>
</evidence>
<dbReference type="InterPro" id="IPR030456">
    <property type="entry name" value="TF_fork_head_CS_2"/>
</dbReference>
<dbReference type="GO" id="GO:0009887">
    <property type="term" value="P:animal organ morphogenesis"/>
    <property type="evidence" value="ECO:0000318"/>
    <property type="project" value="GO_Central"/>
</dbReference>
<reference evidence="7" key="2">
    <citation type="journal article" date="2008" name="Genome Biol.">
        <title>Improved genome assembly and evidence-based global gene model set for the chordate Ciona intestinalis: new insight into intron and operon populations.</title>
        <authorList>
            <person name="Satou Y."/>
            <person name="Mineta K."/>
            <person name="Ogasawara M."/>
            <person name="Sasakura Y."/>
            <person name="Shoguchi E."/>
            <person name="Ueno K."/>
            <person name="Yamada L."/>
            <person name="Matsumoto J."/>
            <person name="Wasserscheid J."/>
            <person name="Dewar K."/>
            <person name="Wiley G.B."/>
            <person name="Macmil S.L."/>
            <person name="Roe B.A."/>
            <person name="Zeller R.W."/>
            <person name="Hastings K.E."/>
            <person name="Lemaire P."/>
            <person name="Lindquist E."/>
            <person name="Endo T."/>
            <person name="Hotta K."/>
            <person name="Inaba K."/>
        </authorList>
    </citation>
    <scope>NUCLEOTIDE SEQUENCE [LARGE SCALE GENOMIC DNA]</scope>
    <source>
        <strain evidence="7">wild type</strain>
    </source>
</reference>
<reference evidence="7" key="3">
    <citation type="submission" date="2025-08" db="UniProtKB">
        <authorList>
            <consortium name="Ensembl"/>
        </authorList>
    </citation>
    <scope>IDENTIFICATION</scope>
</reference>
<reference evidence="7" key="4">
    <citation type="submission" date="2025-09" db="UniProtKB">
        <authorList>
            <consortium name="Ensembl"/>
        </authorList>
    </citation>
    <scope>IDENTIFICATION</scope>
</reference>
<dbReference type="Proteomes" id="UP000008144">
    <property type="component" value="Chromosome 3"/>
</dbReference>
<gene>
    <name evidence="7" type="primary">foxf</name>
</gene>
<dbReference type="GO" id="GO:0048731">
    <property type="term" value="P:system development"/>
    <property type="evidence" value="ECO:0007669"/>
    <property type="project" value="UniProtKB-ARBA"/>
</dbReference>
<dbReference type="PANTHER" id="PTHR46262:SF2">
    <property type="entry name" value="FORKHEAD BOX PROTEIN BINIOU"/>
    <property type="match status" value="1"/>
</dbReference>
<feature type="region of interest" description="Disordered" evidence="5">
    <location>
        <begin position="46"/>
        <end position="74"/>
    </location>
</feature>
<dbReference type="FunFam" id="1.10.10.10:FF:000071">
    <property type="entry name" value="Forkhead box F1"/>
    <property type="match status" value="1"/>
</dbReference>
<organism evidence="7 8">
    <name type="scientific">Ciona intestinalis</name>
    <name type="common">Transparent sea squirt</name>
    <name type="synonym">Ascidia intestinalis</name>
    <dbReference type="NCBI Taxonomy" id="7719"/>
    <lineage>
        <taxon>Eukaryota</taxon>
        <taxon>Metazoa</taxon>
        <taxon>Chordata</taxon>
        <taxon>Tunicata</taxon>
        <taxon>Ascidiacea</taxon>
        <taxon>Phlebobranchia</taxon>
        <taxon>Cionidae</taxon>
        <taxon>Ciona</taxon>
    </lineage>
</organism>
<dbReference type="STRING" id="7719.ENSCINP00000019099"/>
<dbReference type="GO" id="GO:0006357">
    <property type="term" value="P:regulation of transcription by RNA polymerase II"/>
    <property type="evidence" value="ECO:0000318"/>
    <property type="project" value="GO_Central"/>
</dbReference>
<evidence type="ECO:0000313" key="8">
    <source>
        <dbReference type="Proteomes" id="UP000008144"/>
    </source>
</evidence>
<dbReference type="HOGENOM" id="CLU_034198_0_0_1"/>
<dbReference type="PROSITE" id="PS50039">
    <property type="entry name" value="FORK_HEAD_3"/>
    <property type="match status" value="1"/>
</dbReference>
<evidence type="ECO:0000313" key="7">
    <source>
        <dbReference type="Ensembl" id="ENSCINP00000019099.3"/>
    </source>
</evidence>
<dbReference type="PANTHER" id="PTHR46262">
    <property type="entry name" value="FORKHEAD BOX PROTEIN BINIOU"/>
    <property type="match status" value="1"/>
</dbReference>
<evidence type="ECO:0000256" key="1">
    <source>
        <dbReference type="ARBA" id="ARBA00004123"/>
    </source>
</evidence>
<sequence length="575" mass="62215">MEVTGHHPGRVLSPVDVYQGRLNHTPQRVGHPQLSQQRSLPVLPHQYSLGNHHQPQLQHSHSIEQPPHHHQMPHPQPFQIQPNSHVLQCLQQVNKGEMPARPNSSEPALNAPLQPLHHSHIQRSPNGEAVPAMEELRNENANNNNSAEGVMDGNTSAMSDGSNADLAVEHNLSIGAVSGAPETPPSTEEEGSDSTNGSGGKKQDNGGALGHRRPEKPPYSYIALIVMAIQSSPAKKLTLSEIYNFLQTRFEFFRGAYQGWKNSVRHNLSLNECFIKLPKGLGRPGKGHYWTIDPASEFMFEEGSFRRRPRGFRRKCQALKPYGIFGGGPGLIGHQGYGPPHEMFGAGGMPHGAMPPPSHHRPNLMGFDTAGMNAAAAASAHFFNGAAAAAVAANGITSPQTTSPTLPIPPKEPGTPHSPHNHSNPYSSNCAEVSTGTNTSVQVSPSMSAVANHPHYSPGAMFSWPGATSQSHGTYMRPNPPTPNGIPDPHTHAMMNGNVNGSVGQRMEYHHPFYATPRDSHLAYEAPTMKFKTECAMDPYSTNGMDRKPYPAMPTPIPVASGYSNGYYDTKSCAM</sequence>
<dbReference type="InterPro" id="IPR051770">
    <property type="entry name" value="Forkhead_box_regulator"/>
</dbReference>
<feature type="region of interest" description="Disordered" evidence="5">
    <location>
        <begin position="176"/>
        <end position="214"/>
    </location>
</feature>
<keyword evidence="2 4" id="KW-0238">DNA-binding</keyword>
<dbReference type="InterPro" id="IPR036390">
    <property type="entry name" value="WH_DNA-bd_sf"/>
</dbReference>
<protein>
    <submittedName>
        <fullName evidence="7">Transcription factor protein</fullName>
    </submittedName>
</protein>
<dbReference type="SUPFAM" id="SSF46785">
    <property type="entry name" value="Winged helix' DNA-binding domain"/>
    <property type="match status" value="1"/>
</dbReference>
<feature type="compositionally biased region" description="Low complexity" evidence="5">
    <location>
        <begin position="417"/>
        <end position="429"/>
    </location>
</feature>
<dbReference type="GO" id="GO:0005634">
    <property type="term" value="C:nucleus"/>
    <property type="evidence" value="ECO:0000318"/>
    <property type="project" value="GO_Central"/>
</dbReference>
<name>F6WBC7_CIOIN</name>
<keyword evidence="3 4" id="KW-0539">Nucleus</keyword>
<comment type="subcellular location">
    <subcellularLocation>
        <location evidence="1 4">Nucleus</location>
    </subcellularLocation>
</comment>
<dbReference type="AlphaFoldDB" id="F6WBC7"/>
<dbReference type="Pfam" id="PF00250">
    <property type="entry name" value="Forkhead"/>
    <property type="match status" value="1"/>
</dbReference>
<dbReference type="EMBL" id="EAAA01001739">
    <property type="status" value="NOT_ANNOTATED_CDS"/>
    <property type="molecule type" value="Genomic_DNA"/>
</dbReference>
<dbReference type="GO" id="GO:0000981">
    <property type="term" value="F:DNA-binding transcription factor activity, RNA polymerase II-specific"/>
    <property type="evidence" value="ECO:0000318"/>
    <property type="project" value="GO_Central"/>
</dbReference>
<proteinExistence type="predicted"/>